<dbReference type="Pfam" id="PF13649">
    <property type="entry name" value="Methyltransf_25"/>
    <property type="match status" value="1"/>
</dbReference>
<keyword evidence="3" id="KW-0808">Transferase</keyword>
<proteinExistence type="predicted"/>
<keyword evidence="3" id="KW-0489">Methyltransferase</keyword>
<comment type="caution">
    <text evidence="3">The sequence shown here is derived from an EMBL/GenBank/DDBJ whole genome shotgun (WGS) entry which is preliminary data.</text>
</comment>
<evidence type="ECO:0000256" key="1">
    <source>
        <dbReference type="SAM" id="Coils"/>
    </source>
</evidence>
<feature type="coiled-coil region" evidence="1">
    <location>
        <begin position="213"/>
        <end position="243"/>
    </location>
</feature>
<reference evidence="3 4" key="1">
    <citation type="journal article" date="2013" name="Int. J. Syst. Evol. Microbiol.">
        <title>Marinicauda pacifica gen. nov., sp. nov., a prosthecate alphaproteobacterium of the family Hyphomonadaceae isolated from deep seawater.</title>
        <authorList>
            <person name="Zhang X.Y."/>
            <person name="Li G.W."/>
            <person name="Wang C.S."/>
            <person name="Zhang Y.J."/>
            <person name="Xu X.W."/>
            <person name="Li H."/>
            <person name="Liu A."/>
            <person name="Liu C."/>
            <person name="Xie B.B."/>
            <person name="Qin Q.L."/>
            <person name="Xu Z."/>
            <person name="Chen X.L."/>
            <person name="Zhou B.C."/>
            <person name="Zhang Y.Z."/>
        </authorList>
    </citation>
    <scope>NUCLEOTIDE SEQUENCE [LARGE SCALE GENOMIC DNA]</scope>
    <source>
        <strain evidence="3 4">P-1 km-3</strain>
    </source>
</reference>
<keyword evidence="1" id="KW-0175">Coiled coil</keyword>
<dbReference type="Proteomes" id="UP000305451">
    <property type="component" value="Unassembled WGS sequence"/>
</dbReference>
<feature type="domain" description="Methyltransferase" evidence="2">
    <location>
        <begin position="78"/>
        <end position="173"/>
    </location>
</feature>
<evidence type="ECO:0000259" key="2">
    <source>
        <dbReference type="Pfam" id="PF13649"/>
    </source>
</evidence>
<accession>A0A4S2H7B2</accession>
<dbReference type="SUPFAM" id="SSF53335">
    <property type="entry name" value="S-adenosyl-L-methionine-dependent methyltransferases"/>
    <property type="match status" value="1"/>
</dbReference>
<dbReference type="GO" id="GO:0032259">
    <property type="term" value="P:methylation"/>
    <property type="evidence" value="ECO:0007669"/>
    <property type="project" value="UniProtKB-KW"/>
</dbReference>
<protein>
    <submittedName>
        <fullName evidence="3">Class I SAM-dependent methyltransferase</fullName>
    </submittedName>
</protein>
<dbReference type="AlphaFoldDB" id="A0A4S2H7B2"/>
<dbReference type="EMBL" id="SRXV01000005">
    <property type="protein sequence ID" value="TGY91697.1"/>
    <property type="molecule type" value="Genomic_DNA"/>
</dbReference>
<evidence type="ECO:0000313" key="4">
    <source>
        <dbReference type="Proteomes" id="UP000305451"/>
    </source>
</evidence>
<organism evidence="3 4">
    <name type="scientific">Marinicauda pacifica</name>
    <dbReference type="NCBI Taxonomy" id="1133559"/>
    <lineage>
        <taxon>Bacteria</taxon>
        <taxon>Pseudomonadati</taxon>
        <taxon>Pseudomonadota</taxon>
        <taxon>Alphaproteobacteria</taxon>
        <taxon>Maricaulales</taxon>
        <taxon>Maricaulaceae</taxon>
        <taxon>Marinicauda</taxon>
    </lineage>
</organism>
<dbReference type="Gene3D" id="3.40.50.150">
    <property type="entry name" value="Vaccinia Virus protein VP39"/>
    <property type="match status" value="1"/>
</dbReference>
<evidence type="ECO:0000313" key="3">
    <source>
        <dbReference type="EMBL" id="TGY91697.1"/>
    </source>
</evidence>
<gene>
    <name evidence="3" type="ORF">E5162_13825</name>
</gene>
<dbReference type="InterPro" id="IPR029063">
    <property type="entry name" value="SAM-dependent_MTases_sf"/>
</dbReference>
<dbReference type="RefSeq" id="WP_135945875.1">
    <property type="nucleotide sequence ID" value="NZ_BMEI01000006.1"/>
</dbReference>
<name>A0A4S2H7B2_9PROT</name>
<dbReference type="CDD" id="cd02440">
    <property type="entry name" value="AdoMet_MTases"/>
    <property type="match status" value="1"/>
</dbReference>
<sequence>MAGPQGPAIFFCNGAVAVAGRKRKARELRVSETGGEWKAFWADGADGRTRAATSPELRTFWADLFARSFDGRTQARMLDIATGPGILIEHALAYAADQDDRFALHAVGSDLSEHAGAKTLRSSDEGRVNFVVADAAQPPFPESTFDLVASQFGVEYAGLDAVMAAAGHLAPGGRLALVMHLAGGDIEDYCRACADLLGQVKTTGVFACAYALLDQARDVLDGKEHDRDRAQALEQEFVAARDQLLRSMHAASQEAMAVTPFLARMLNDLNQLCARRYAYAPPDALNWVQHQEREVEVYRRRMQSMLEAAQTPEDLGALQTRLEASGFESVRYDKVVSASHGNAFAWRLEAVRAG</sequence>
<dbReference type="GO" id="GO:0008168">
    <property type="term" value="F:methyltransferase activity"/>
    <property type="evidence" value="ECO:0007669"/>
    <property type="project" value="UniProtKB-KW"/>
</dbReference>
<keyword evidence="4" id="KW-1185">Reference proteome</keyword>
<dbReference type="InterPro" id="IPR041698">
    <property type="entry name" value="Methyltransf_25"/>
</dbReference>